<evidence type="ECO:0000256" key="4">
    <source>
        <dbReference type="PROSITE-ProRule" id="PRU00433"/>
    </source>
</evidence>
<protein>
    <submittedName>
        <fullName evidence="7">Cytochrome c553</fullName>
    </submittedName>
</protein>
<proteinExistence type="predicted"/>
<evidence type="ECO:0000256" key="3">
    <source>
        <dbReference type="ARBA" id="ARBA00023004"/>
    </source>
</evidence>
<evidence type="ECO:0000259" key="6">
    <source>
        <dbReference type="PROSITE" id="PS51007"/>
    </source>
</evidence>
<keyword evidence="5" id="KW-0732">Signal</keyword>
<dbReference type="InterPro" id="IPR036909">
    <property type="entry name" value="Cyt_c-like_dom_sf"/>
</dbReference>
<reference evidence="7 8" key="1">
    <citation type="submission" date="2019-03" db="EMBL/GenBank/DDBJ databases">
        <title>Genomic Encyclopedia of Type Strains, Phase IV (KMG-IV): sequencing the most valuable type-strain genomes for metagenomic binning, comparative biology and taxonomic classification.</title>
        <authorList>
            <person name="Goeker M."/>
        </authorList>
    </citation>
    <scope>NUCLEOTIDE SEQUENCE [LARGE SCALE GENOMIC DNA]</scope>
    <source>
        <strain evidence="7 8">DSM 19580</strain>
    </source>
</reference>
<dbReference type="AlphaFoldDB" id="A0A4V2W5L7"/>
<dbReference type="RefSeq" id="WP_131863869.1">
    <property type="nucleotide sequence ID" value="NZ_SMCR01000001.1"/>
</dbReference>
<keyword evidence="1 4" id="KW-0349">Heme</keyword>
<gene>
    <name evidence="7" type="ORF">EDC52_101655</name>
</gene>
<keyword evidence="2 4" id="KW-0479">Metal-binding</keyword>
<dbReference type="SUPFAM" id="SSF46626">
    <property type="entry name" value="Cytochrome c"/>
    <property type="match status" value="1"/>
</dbReference>
<feature type="chain" id="PRO_5020869506" evidence="5">
    <location>
        <begin position="20"/>
        <end position="106"/>
    </location>
</feature>
<evidence type="ECO:0000256" key="2">
    <source>
        <dbReference type="ARBA" id="ARBA00022723"/>
    </source>
</evidence>
<organism evidence="7 8">
    <name type="scientific">Biostraticola tofi</name>
    <dbReference type="NCBI Taxonomy" id="466109"/>
    <lineage>
        <taxon>Bacteria</taxon>
        <taxon>Pseudomonadati</taxon>
        <taxon>Pseudomonadota</taxon>
        <taxon>Gammaproteobacteria</taxon>
        <taxon>Enterobacterales</taxon>
        <taxon>Bruguierivoracaceae</taxon>
        <taxon>Biostraticola</taxon>
    </lineage>
</organism>
<dbReference type="EMBL" id="SMCR01000001">
    <property type="protein sequence ID" value="TCW00306.1"/>
    <property type="molecule type" value="Genomic_DNA"/>
</dbReference>
<accession>A0A4V2W5L7</accession>
<comment type="caution">
    <text evidence="7">The sequence shown here is derived from an EMBL/GenBank/DDBJ whole genome shotgun (WGS) entry which is preliminary data.</text>
</comment>
<evidence type="ECO:0000313" key="8">
    <source>
        <dbReference type="Proteomes" id="UP000295719"/>
    </source>
</evidence>
<dbReference type="PROSITE" id="PS51007">
    <property type="entry name" value="CYTC"/>
    <property type="match status" value="1"/>
</dbReference>
<dbReference type="GO" id="GO:0046872">
    <property type="term" value="F:metal ion binding"/>
    <property type="evidence" value="ECO:0007669"/>
    <property type="project" value="UniProtKB-KW"/>
</dbReference>
<dbReference type="OrthoDB" id="5690796at2"/>
<evidence type="ECO:0000256" key="1">
    <source>
        <dbReference type="ARBA" id="ARBA00022617"/>
    </source>
</evidence>
<keyword evidence="8" id="KW-1185">Reference proteome</keyword>
<feature type="signal peptide" evidence="5">
    <location>
        <begin position="1"/>
        <end position="19"/>
    </location>
</feature>
<evidence type="ECO:0000313" key="7">
    <source>
        <dbReference type="EMBL" id="TCW00306.1"/>
    </source>
</evidence>
<dbReference type="Gene3D" id="1.10.760.10">
    <property type="entry name" value="Cytochrome c-like domain"/>
    <property type="match status" value="1"/>
</dbReference>
<feature type="domain" description="Cytochrome c" evidence="6">
    <location>
        <begin position="19"/>
        <end position="100"/>
    </location>
</feature>
<keyword evidence="3 4" id="KW-0408">Iron</keyword>
<evidence type="ECO:0000256" key="5">
    <source>
        <dbReference type="SAM" id="SignalP"/>
    </source>
</evidence>
<sequence>MNWVAWLLIIGSTTGVASAWSATGQMLYQQTCSSCHGRNADKQALRQSLPLVTLSREQIVTGLADRRDGQIQGNPLGQRAKAGLTDQQIDDLAGYIRSLSSAEAAQ</sequence>
<dbReference type="Proteomes" id="UP000295719">
    <property type="component" value="Unassembled WGS sequence"/>
</dbReference>
<dbReference type="GO" id="GO:0020037">
    <property type="term" value="F:heme binding"/>
    <property type="evidence" value="ECO:0007669"/>
    <property type="project" value="InterPro"/>
</dbReference>
<dbReference type="Pfam" id="PF00034">
    <property type="entry name" value="Cytochrom_C"/>
    <property type="match status" value="1"/>
</dbReference>
<dbReference type="InterPro" id="IPR009056">
    <property type="entry name" value="Cyt_c-like_dom"/>
</dbReference>
<dbReference type="GO" id="GO:0009055">
    <property type="term" value="F:electron transfer activity"/>
    <property type="evidence" value="ECO:0007669"/>
    <property type="project" value="InterPro"/>
</dbReference>
<name>A0A4V2W5L7_9GAMM</name>